<sequence length="123" mass="13149">MKLPRVKPGDPITDTDFNRLIDAANQCNLTVGQGGSLNMIADPDGYVLDAVTSEPIWGKITGPLASGTYPFTEQFPDSSGTWTVGTLTDVAYEAEGNPSVASNTYVQLWRSASGDWRFLAGTC</sequence>
<evidence type="ECO:0008006" key="2">
    <source>
        <dbReference type="Google" id="ProtNLM"/>
    </source>
</evidence>
<evidence type="ECO:0000313" key="1">
    <source>
        <dbReference type="EMBL" id="XBH06372.1"/>
    </source>
</evidence>
<dbReference type="RefSeq" id="WP_406699223.1">
    <property type="nucleotide sequence ID" value="NZ_CP155447.1"/>
</dbReference>
<protein>
    <recommendedName>
        <fullName evidence="2">DUF4440 domain-containing protein</fullName>
    </recommendedName>
</protein>
<name>A0AAU7CMN6_9BACT</name>
<dbReference type="AlphaFoldDB" id="A0AAU7CMN6"/>
<dbReference type="EMBL" id="CP155447">
    <property type="protein sequence ID" value="XBH06372.1"/>
    <property type="molecule type" value="Genomic_DNA"/>
</dbReference>
<proteinExistence type="predicted"/>
<accession>A0AAU7CMN6</accession>
<reference evidence="1" key="1">
    <citation type="submission" date="2024-05" db="EMBL/GenBank/DDBJ databases">
        <title>Planctomycetes of the genus Singulisphaera possess chitinolytic capabilities.</title>
        <authorList>
            <person name="Ivanova A."/>
        </authorList>
    </citation>
    <scope>NUCLEOTIDE SEQUENCE</scope>
    <source>
        <strain evidence="1">Ch08T</strain>
    </source>
</reference>
<organism evidence="1">
    <name type="scientific">Singulisphaera sp. Ch08</name>
    <dbReference type="NCBI Taxonomy" id="3120278"/>
    <lineage>
        <taxon>Bacteria</taxon>
        <taxon>Pseudomonadati</taxon>
        <taxon>Planctomycetota</taxon>
        <taxon>Planctomycetia</taxon>
        <taxon>Isosphaerales</taxon>
        <taxon>Isosphaeraceae</taxon>
        <taxon>Singulisphaera</taxon>
    </lineage>
</organism>
<gene>
    <name evidence="1" type="ORF">V5E97_10135</name>
</gene>